<evidence type="ECO:0000256" key="8">
    <source>
        <dbReference type="ARBA" id="ARBA00023163"/>
    </source>
</evidence>
<evidence type="ECO:0000256" key="7">
    <source>
        <dbReference type="ARBA" id="ARBA00023125"/>
    </source>
</evidence>
<dbReference type="PROSITE" id="PS51915">
    <property type="entry name" value="ZAD"/>
    <property type="match status" value="1"/>
</dbReference>
<dbReference type="OrthoDB" id="8922241at2759"/>
<dbReference type="InterPro" id="IPR012934">
    <property type="entry name" value="Znf_AD"/>
</dbReference>
<proteinExistence type="evidence at transcript level"/>
<feature type="compositionally biased region" description="Polar residues" evidence="12">
    <location>
        <begin position="475"/>
        <end position="489"/>
    </location>
</feature>
<evidence type="ECO:0000256" key="11">
    <source>
        <dbReference type="PROSITE-ProRule" id="PRU01263"/>
    </source>
</evidence>
<evidence type="ECO:0000313" key="15">
    <source>
        <dbReference type="EMBL" id="CAD6993420.1"/>
    </source>
</evidence>
<dbReference type="PANTHER" id="PTHR24394">
    <property type="entry name" value="ZINC FINGER PROTEIN"/>
    <property type="match status" value="1"/>
</dbReference>
<dbReference type="InterPro" id="IPR041697">
    <property type="entry name" value="Znf-C2H2_11"/>
</dbReference>
<dbReference type="EMBL" id="CAJHJT010000001">
    <property type="protein sequence ID" value="CAD6993420.1"/>
    <property type="molecule type" value="Genomic_DNA"/>
</dbReference>
<dbReference type="Proteomes" id="UP000606786">
    <property type="component" value="Unassembled WGS sequence"/>
</dbReference>
<reference evidence="16" key="1">
    <citation type="submission" date="2013-07" db="EMBL/GenBank/DDBJ databases">
        <authorList>
            <person name="Geib S."/>
        </authorList>
    </citation>
    <scope>NUCLEOTIDE SEQUENCE</scope>
</reference>
<dbReference type="AlphaFoldDB" id="W8BDH6"/>
<evidence type="ECO:0000256" key="6">
    <source>
        <dbReference type="ARBA" id="ARBA00023015"/>
    </source>
</evidence>
<name>W8BDH6_CERCA</name>
<feature type="domain" description="C2H2-type" evidence="13">
    <location>
        <begin position="566"/>
        <end position="593"/>
    </location>
</feature>
<keyword evidence="4 10" id="KW-0863">Zinc-finger</keyword>
<dbReference type="KEGG" id="ccat:101452251"/>
<keyword evidence="2 11" id="KW-0479">Metal-binding</keyword>
<dbReference type="SUPFAM" id="SSF57716">
    <property type="entry name" value="Glucocorticoid receptor-like (DNA-binding domain)"/>
    <property type="match status" value="1"/>
</dbReference>
<keyword evidence="6" id="KW-0805">Transcription regulation</keyword>
<feature type="domain" description="C2H2-type" evidence="13">
    <location>
        <begin position="538"/>
        <end position="565"/>
    </location>
</feature>
<sequence length="711" mass="81010">MEQESYPDLEKMCRLCLRVCDERELVDIFPQTASASAGANTTVQLSIPMRIMACASLEVQSGDGLPKSICSECRYQLEKSYYFRKRSQKSDCKLRKHIRLLSLGKKSRVFANTEDDDFEDELEFEDSIKFIQKEDENKQAAETVIWEQKLQREFNEKLSKIKKEWIEEYKIKLRADVAAELRSTVAGEVKEELRSEMEQELRTVLREECLEQAKVELRDDVVDECREIERLALLDDLQSFLNKKKGSSSAAKKETLLNSIEVDLPVKTVRVKRKEATVKEPETSNQEQVIEQDAICGEIETDAGDEVNGEDEEEPEFYLIESINSHEDEGSISSEKSPRKRQKIEKSQAFEYFTNFRLTASDCNNQEPVTEESYHIADSGEVEYYKKVSNNAVDEEVECAEVEGANEDENDEENGVIVLNLPEDMECQSVEPMNFTNLKKIYVMKSTKSAQSTSDEKEEQEAKAEAQNKPEFTKQIVTNDKTTAVESNESSGYPVAVRKTDTPKTFKCDACPMEFSTANALNRHLRTHQKGEQLGVSYQCSICSVYLSCKSALNRHKLIHTGEKPHVCEECGRSFVQREVLKRHMLTHTGARPFKCAHCRRTFTQKNNLLNHTLRAHSEVSVGQRFSCHLCPKRFSHTSGLSRHLVTHTGLTFQCTECGRKFADRSSTKRHIANVHGKAATSESVKKMTDVEFYDADDTGEENGAEFLVCS</sequence>
<dbReference type="Gene3D" id="3.40.1800.20">
    <property type="match status" value="1"/>
</dbReference>
<dbReference type="InterPro" id="IPR013087">
    <property type="entry name" value="Znf_C2H2_type"/>
</dbReference>
<dbReference type="PROSITE" id="PS00028">
    <property type="entry name" value="ZINC_FINGER_C2H2_1"/>
    <property type="match status" value="6"/>
</dbReference>
<dbReference type="Pfam" id="PF16622">
    <property type="entry name" value="zf-C2H2_11"/>
    <property type="match status" value="1"/>
</dbReference>
<dbReference type="InterPro" id="IPR036236">
    <property type="entry name" value="Znf_C2H2_sf"/>
</dbReference>
<feature type="domain" description="ZAD" evidence="14">
    <location>
        <begin position="11"/>
        <end position="97"/>
    </location>
</feature>
<keyword evidence="8" id="KW-0804">Transcription</keyword>
<organism evidence="16">
    <name type="scientific">Ceratitis capitata</name>
    <name type="common">Mediterranean fruit fly</name>
    <name type="synonym">Tephritis capitata</name>
    <dbReference type="NCBI Taxonomy" id="7213"/>
    <lineage>
        <taxon>Eukaryota</taxon>
        <taxon>Metazoa</taxon>
        <taxon>Ecdysozoa</taxon>
        <taxon>Arthropoda</taxon>
        <taxon>Hexapoda</taxon>
        <taxon>Insecta</taxon>
        <taxon>Pterygota</taxon>
        <taxon>Neoptera</taxon>
        <taxon>Endopterygota</taxon>
        <taxon>Diptera</taxon>
        <taxon>Brachycera</taxon>
        <taxon>Muscomorpha</taxon>
        <taxon>Tephritoidea</taxon>
        <taxon>Tephritidae</taxon>
        <taxon>Ceratitis</taxon>
        <taxon>Ceratitis</taxon>
    </lineage>
</organism>
<evidence type="ECO:0000256" key="9">
    <source>
        <dbReference type="ARBA" id="ARBA00023242"/>
    </source>
</evidence>
<evidence type="ECO:0000256" key="2">
    <source>
        <dbReference type="ARBA" id="ARBA00022723"/>
    </source>
</evidence>
<evidence type="ECO:0000256" key="1">
    <source>
        <dbReference type="ARBA" id="ARBA00004123"/>
    </source>
</evidence>
<keyword evidence="17" id="KW-1185">Reference proteome</keyword>
<protein>
    <submittedName>
        <fullName evidence="15">(Mediterranean fruit fly) hypothetical protein</fullName>
    </submittedName>
    <submittedName>
        <fullName evidence="16">GDNF-inducible zinc finger protein 1</fullName>
    </submittedName>
</protein>
<reference evidence="15" key="3">
    <citation type="submission" date="2020-11" db="EMBL/GenBank/DDBJ databases">
        <authorList>
            <person name="Whitehead M."/>
        </authorList>
    </citation>
    <scope>NUCLEOTIDE SEQUENCE</scope>
    <source>
        <strain evidence="15">EGII</strain>
    </source>
</reference>
<dbReference type="SUPFAM" id="SSF57667">
    <property type="entry name" value="beta-beta-alpha zinc fingers"/>
    <property type="match status" value="4"/>
</dbReference>
<dbReference type="GO" id="GO:0005634">
    <property type="term" value="C:nucleus"/>
    <property type="evidence" value="ECO:0007669"/>
    <property type="project" value="UniProtKB-SubCell"/>
</dbReference>
<reference evidence="16" key="2">
    <citation type="journal article" date="2014" name="BMC Genomics">
        <title>A genomic perspective to assessing quality of mass-reared SIT flies used in Mediterranean fruit fly (Ceratitis capitata) eradication in California.</title>
        <authorList>
            <person name="Calla B."/>
            <person name="Hall B."/>
            <person name="Hou S."/>
            <person name="Geib S.M."/>
        </authorList>
    </citation>
    <scope>NUCLEOTIDE SEQUENCE</scope>
</reference>
<evidence type="ECO:0000256" key="4">
    <source>
        <dbReference type="ARBA" id="ARBA00022771"/>
    </source>
</evidence>
<feature type="domain" description="C2H2-type" evidence="13">
    <location>
        <begin position="626"/>
        <end position="650"/>
    </location>
</feature>
<dbReference type="Pfam" id="PF00096">
    <property type="entry name" value="zf-C2H2"/>
    <property type="match status" value="4"/>
</dbReference>
<comment type="subcellular location">
    <subcellularLocation>
        <location evidence="1">Nucleus</location>
    </subcellularLocation>
</comment>
<gene>
    <name evidence="16" type="primary">GZF1</name>
    <name evidence="15" type="ORF">CCAP1982_LOCUS2235</name>
</gene>
<dbReference type="SMART" id="SM00868">
    <property type="entry name" value="zf-AD"/>
    <property type="match status" value="1"/>
</dbReference>
<dbReference type="FunFam" id="3.30.160.60:FF:000446">
    <property type="entry name" value="Zinc finger protein"/>
    <property type="match status" value="2"/>
</dbReference>
<keyword evidence="7" id="KW-0238">DNA-binding</keyword>
<dbReference type="PANTHER" id="PTHR24394:SF29">
    <property type="entry name" value="MYONEURIN"/>
    <property type="match status" value="1"/>
</dbReference>
<dbReference type="Gene3D" id="3.30.160.60">
    <property type="entry name" value="Classic Zinc Finger"/>
    <property type="match status" value="6"/>
</dbReference>
<dbReference type="GO" id="GO:0000981">
    <property type="term" value="F:DNA-binding transcription factor activity, RNA polymerase II-specific"/>
    <property type="evidence" value="ECO:0007669"/>
    <property type="project" value="TreeGrafter"/>
</dbReference>
<evidence type="ECO:0000256" key="12">
    <source>
        <dbReference type="SAM" id="MobiDB-lite"/>
    </source>
</evidence>
<dbReference type="GO" id="GO:0008270">
    <property type="term" value="F:zinc ion binding"/>
    <property type="evidence" value="ECO:0007669"/>
    <property type="project" value="UniProtKB-UniRule"/>
</dbReference>
<dbReference type="PROSITE" id="PS50157">
    <property type="entry name" value="ZINC_FINGER_C2H2_2"/>
    <property type="match status" value="6"/>
</dbReference>
<keyword evidence="3" id="KW-0677">Repeat</keyword>
<keyword evidence="5 11" id="KW-0862">Zinc</keyword>
<evidence type="ECO:0000256" key="5">
    <source>
        <dbReference type="ARBA" id="ARBA00022833"/>
    </source>
</evidence>
<evidence type="ECO:0000256" key="3">
    <source>
        <dbReference type="ARBA" id="ARBA00022737"/>
    </source>
</evidence>
<dbReference type="SMART" id="SM00355">
    <property type="entry name" value="ZnF_C2H2"/>
    <property type="match status" value="6"/>
</dbReference>
<dbReference type="EMBL" id="GAMC01015364">
    <property type="protein sequence ID" value="JAB91191.1"/>
    <property type="molecule type" value="mRNA"/>
</dbReference>
<feature type="region of interest" description="Disordered" evidence="12">
    <location>
        <begin position="322"/>
        <end position="344"/>
    </location>
</feature>
<feature type="binding site" evidence="11">
    <location>
        <position position="73"/>
    </location>
    <ligand>
        <name>Zn(2+)</name>
        <dbReference type="ChEBI" id="CHEBI:29105"/>
    </ligand>
</feature>
<evidence type="ECO:0000313" key="16">
    <source>
        <dbReference type="EMBL" id="JAB91191.1"/>
    </source>
</evidence>
<evidence type="ECO:0000259" key="14">
    <source>
        <dbReference type="PROSITE" id="PS51915"/>
    </source>
</evidence>
<dbReference type="Pfam" id="PF07776">
    <property type="entry name" value="zf-AD"/>
    <property type="match status" value="1"/>
</dbReference>
<feature type="domain" description="C2H2-type" evidence="13">
    <location>
        <begin position="506"/>
        <end position="533"/>
    </location>
</feature>
<evidence type="ECO:0000313" key="17">
    <source>
        <dbReference type="Proteomes" id="UP000606786"/>
    </source>
</evidence>
<accession>W8BDH6</accession>
<feature type="domain" description="C2H2-type" evidence="13">
    <location>
        <begin position="653"/>
        <end position="676"/>
    </location>
</feature>
<feature type="domain" description="C2H2-type" evidence="13">
    <location>
        <begin position="594"/>
        <end position="618"/>
    </location>
</feature>
<feature type="compositionally biased region" description="Basic and acidic residues" evidence="12">
    <location>
        <begin position="460"/>
        <end position="472"/>
    </location>
</feature>
<evidence type="ECO:0000259" key="13">
    <source>
        <dbReference type="PROSITE" id="PS50157"/>
    </source>
</evidence>
<keyword evidence="9" id="KW-0539">Nucleus</keyword>
<feature type="region of interest" description="Disordered" evidence="12">
    <location>
        <begin position="449"/>
        <end position="489"/>
    </location>
</feature>
<feature type="binding site" evidence="11">
    <location>
        <position position="16"/>
    </location>
    <ligand>
        <name>Zn(2+)</name>
        <dbReference type="ChEBI" id="CHEBI:29105"/>
    </ligand>
</feature>
<evidence type="ECO:0000256" key="10">
    <source>
        <dbReference type="PROSITE-ProRule" id="PRU00042"/>
    </source>
</evidence>
<feature type="binding site" evidence="11">
    <location>
        <position position="13"/>
    </location>
    <ligand>
        <name>Zn(2+)</name>
        <dbReference type="ChEBI" id="CHEBI:29105"/>
    </ligand>
</feature>
<dbReference type="GO" id="GO:0003677">
    <property type="term" value="F:DNA binding"/>
    <property type="evidence" value="ECO:0007669"/>
    <property type="project" value="UniProtKB-KW"/>
</dbReference>
<feature type="binding site" evidence="11">
    <location>
        <position position="70"/>
    </location>
    <ligand>
        <name>Zn(2+)</name>
        <dbReference type="ChEBI" id="CHEBI:29105"/>
    </ligand>
</feature>